<dbReference type="SMART" id="SM01115">
    <property type="entry name" value="cwf21"/>
    <property type="match status" value="1"/>
</dbReference>
<dbReference type="STRING" id="683960.A0A1E3NZL6"/>
<dbReference type="AlphaFoldDB" id="A0A1E3NZL6"/>
<feature type="coiled-coil region" evidence="8">
    <location>
        <begin position="67"/>
        <end position="94"/>
    </location>
</feature>
<keyword evidence="6" id="KW-0508">mRNA splicing</keyword>
<dbReference type="OrthoDB" id="10267305at2759"/>
<feature type="compositionally biased region" description="Polar residues" evidence="9">
    <location>
        <begin position="11"/>
        <end position="34"/>
    </location>
</feature>
<feature type="region of interest" description="Disordered" evidence="9">
    <location>
        <begin position="1"/>
        <end position="46"/>
    </location>
</feature>
<proteinExistence type="inferred from homology"/>
<name>A0A1E3NZL6_WICAA</name>
<dbReference type="Pfam" id="PF08312">
    <property type="entry name" value="cwf21"/>
    <property type="match status" value="1"/>
</dbReference>
<evidence type="ECO:0000256" key="8">
    <source>
        <dbReference type="SAM" id="Coils"/>
    </source>
</evidence>
<feature type="region of interest" description="Disordered" evidence="9">
    <location>
        <begin position="112"/>
        <end position="133"/>
    </location>
</feature>
<evidence type="ECO:0000256" key="9">
    <source>
        <dbReference type="SAM" id="MobiDB-lite"/>
    </source>
</evidence>
<organism evidence="11 12">
    <name type="scientific">Wickerhamomyces anomalus (strain ATCC 58044 / CBS 1984 / NCYC 433 / NRRL Y-366-8)</name>
    <name type="common">Yeast</name>
    <name type="synonym">Hansenula anomala</name>
    <dbReference type="NCBI Taxonomy" id="683960"/>
    <lineage>
        <taxon>Eukaryota</taxon>
        <taxon>Fungi</taxon>
        <taxon>Dikarya</taxon>
        <taxon>Ascomycota</taxon>
        <taxon>Saccharomycotina</taxon>
        <taxon>Saccharomycetes</taxon>
        <taxon>Phaffomycetales</taxon>
        <taxon>Wickerhamomycetaceae</taxon>
        <taxon>Wickerhamomyces</taxon>
    </lineage>
</organism>
<accession>A0A1E3NZL6</accession>
<feature type="compositionally biased region" description="Basic and acidic residues" evidence="9">
    <location>
        <begin position="119"/>
        <end position="133"/>
    </location>
</feature>
<evidence type="ECO:0000256" key="4">
    <source>
        <dbReference type="ARBA" id="ARBA00022664"/>
    </source>
</evidence>
<evidence type="ECO:0000256" key="6">
    <source>
        <dbReference type="ARBA" id="ARBA00023187"/>
    </source>
</evidence>
<dbReference type="Proteomes" id="UP000094112">
    <property type="component" value="Unassembled WGS sequence"/>
</dbReference>
<dbReference type="PANTHER" id="PTHR36562:SF5">
    <property type="entry name" value="SERINE_ARGININE REPETITIVE MATRIX 2"/>
    <property type="match status" value="1"/>
</dbReference>
<evidence type="ECO:0000259" key="10">
    <source>
        <dbReference type="SMART" id="SM01115"/>
    </source>
</evidence>
<keyword evidence="12" id="KW-1185">Reference proteome</keyword>
<dbReference type="RefSeq" id="XP_019037671.1">
    <property type="nucleotide sequence ID" value="XM_019185091.1"/>
</dbReference>
<keyword evidence="8" id="KW-0175">Coiled coil</keyword>
<dbReference type="PANTHER" id="PTHR36562">
    <property type="entry name" value="SERINE/ARGININE REPETITIVE MATRIX 2"/>
    <property type="match status" value="1"/>
</dbReference>
<dbReference type="Gene3D" id="6.10.140.420">
    <property type="match status" value="1"/>
</dbReference>
<evidence type="ECO:0000256" key="7">
    <source>
        <dbReference type="ARBA" id="ARBA00023242"/>
    </source>
</evidence>
<keyword evidence="4" id="KW-0507">mRNA processing</keyword>
<gene>
    <name evidence="11" type="ORF">WICANDRAFT_80601</name>
</gene>
<dbReference type="EMBL" id="KV454212">
    <property type="protein sequence ID" value="ODQ58464.1"/>
    <property type="molecule type" value="Genomic_DNA"/>
</dbReference>
<comment type="similarity">
    <text evidence="2">Belongs to the CWC21 family.</text>
</comment>
<dbReference type="GeneID" id="30202337"/>
<keyword evidence="7" id="KW-0539">Nucleus</keyword>
<evidence type="ECO:0000256" key="5">
    <source>
        <dbReference type="ARBA" id="ARBA00022728"/>
    </source>
</evidence>
<keyword evidence="5" id="KW-0747">Spliceosome</keyword>
<evidence type="ECO:0000313" key="11">
    <source>
        <dbReference type="EMBL" id="ODQ58464.1"/>
    </source>
</evidence>
<reference evidence="11 12" key="1">
    <citation type="journal article" date="2016" name="Proc. Natl. Acad. Sci. U.S.A.">
        <title>Comparative genomics of biotechnologically important yeasts.</title>
        <authorList>
            <person name="Riley R."/>
            <person name="Haridas S."/>
            <person name="Wolfe K.H."/>
            <person name="Lopes M.R."/>
            <person name="Hittinger C.T."/>
            <person name="Goeker M."/>
            <person name="Salamov A.A."/>
            <person name="Wisecaver J.H."/>
            <person name="Long T.M."/>
            <person name="Calvey C.H."/>
            <person name="Aerts A.L."/>
            <person name="Barry K.W."/>
            <person name="Choi C."/>
            <person name="Clum A."/>
            <person name="Coughlan A.Y."/>
            <person name="Deshpande S."/>
            <person name="Douglass A.P."/>
            <person name="Hanson S.J."/>
            <person name="Klenk H.-P."/>
            <person name="LaButti K.M."/>
            <person name="Lapidus A."/>
            <person name="Lindquist E.A."/>
            <person name="Lipzen A.M."/>
            <person name="Meier-Kolthoff J.P."/>
            <person name="Ohm R.A."/>
            <person name="Otillar R.P."/>
            <person name="Pangilinan J.L."/>
            <person name="Peng Y."/>
            <person name="Rokas A."/>
            <person name="Rosa C.A."/>
            <person name="Scheuner C."/>
            <person name="Sibirny A.A."/>
            <person name="Slot J.C."/>
            <person name="Stielow J.B."/>
            <person name="Sun H."/>
            <person name="Kurtzman C.P."/>
            <person name="Blackwell M."/>
            <person name="Grigoriev I.V."/>
            <person name="Jeffries T.W."/>
        </authorList>
    </citation>
    <scope>NUCLEOTIDE SEQUENCE [LARGE SCALE GENOMIC DNA]</scope>
    <source>
        <strain evidence="12">ATCC 58044 / CBS 1984 / NCYC 433 / NRRL Y-366-8</strain>
    </source>
</reference>
<evidence type="ECO:0000313" key="12">
    <source>
        <dbReference type="Proteomes" id="UP000094112"/>
    </source>
</evidence>
<comment type="subcellular location">
    <subcellularLocation>
        <location evidence="1">Nucleus</location>
    </subcellularLocation>
</comment>
<dbReference type="CDD" id="cd21372">
    <property type="entry name" value="cwf21_CWC21-like"/>
    <property type="match status" value="1"/>
</dbReference>
<sequence>MSYNGIGLSTARGSGTNGFIQKNYTRSNNETSYSKRLKNKQNDAKRDALINNSDLIKDKELVKHDEKRSIELKVSEYRDKLEEEDEDLDDDEIDAKCKEYKEELIKEFNIKQGYKSRRSREDSRDTKQQDVDY</sequence>
<dbReference type="GO" id="GO:0000974">
    <property type="term" value="C:Prp19 complex"/>
    <property type="evidence" value="ECO:0007669"/>
    <property type="project" value="EnsemblFungi"/>
</dbReference>
<feature type="domain" description="CWF21" evidence="10">
    <location>
        <begin position="62"/>
        <end position="109"/>
    </location>
</feature>
<evidence type="ECO:0000256" key="1">
    <source>
        <dbReference type="ARBA" id="ARBA00004123"/>
    </source>
</evidence>
<protein>
    <recommendedName>
        <fullName evidence="3">Pre-mRNA-splicing factor CWC21</fullName>
    </recommendedName>
</protein>
<dbReference type="GO" id="GO:0005684">
    <property type="term" value="C:U2-type spliceosomal complex"/>
    <property type="evidence" value="ECO:0007669"/>
    <property type="project" value="EnsemblFungi"/>
</dbReference>
<dbReference type="GO" id="GO:0000398">
    <property type="term" value="P:mRNA splicing, via spliceosome"/>
    <property type="evidence" value="ECO:0007669"/>
    <property type="project" value="EnsemblFungi"/>
</dbReference>
<evidence type="ECO:0000256" key="3">
    <source>
        <dbReference type="ARBA" id="ARBA00020641"/>
    </source>
</evidence>
<evidence type="ECO:0000256" key="2">
    <source>
        <dbReference type="ARBA" id="ARBA00005954"/>
    </source>
</evidence>
<dbReference type="InterPro" id="IPR051372">
    <property type="entry name" value="CWC21"/>
</dbReference>
<dbReference type="InterPro" id="IPR013170">
    <property type="entry name" value="mRNA_splic_Cwf21_dom"/>
</dbReference>